<evidence type="ECO:0000313" key="2">
    <source>
        <dbReference type="Proteomes" id="UP000016625"/>
    </source>
</evidence>
<dbReference type="Proteomes" id="UP000016625">
    <property type="component" value="Unassembled WGS sequence"/>
</dbReference>
<protein>
    <submittedName>
        <fullName evidence="1">Uncharacterized protein</fullName>
    </submittedName>
</protein>
<sequence>MLAKQKREDKIEMMTEAMRRSGIKSGINIENSFNQFGDGNNQNFKLQ</sequence>
<evidence type="ECO:0000313" key="1">
    <source>
        <dbReference type="EMBL" id="ERJ30971.1"/>
    </source>
</evidence>
<reference evidence="1 2" key="1">
    <citation type="journal article" date="2013" name="BMC Genomics">
        <title>Comparative genomics of Campylobacter concisus isolates reveals genetic diversity and provides insights into disease association.</title>
        <authorList>
            <person name="Deshpande N.P."/>
            <person name="Kaakoush N.O."/>
            <person name="Wilkins M.R."/>
            <person name="Mitchell H.M."/>
        </authorList>
    </citation>
    <scope>NUCLEOTIDE SEQUENCE [LARGE SCALE GENOMIC DNA]</scope>
    <source>
        <strain evidence="1 2">UNSW2</strain>
    </source>
</reference>
<name>U2F379_9BACT</name>
<proteinExistence type="predicted"/>
<dbReference type="AlphaFoldDB" id="U2F379"/>
<comment type="caution">
    <text evidence="1">The sequence shown here is derived from an EMBL/GenBank/DDBJ whole genome shotgun (WGS) entry which is preliminary data.</text>
</comment>
<accession>U2F379</accession>
<dbReference type="PATRIC" id="fig|1242965.3.peg.1889"/>
<dbReference type="EMBL" id="ANNJ01000025">
    <property type="protein sequence ID" value="ERJ30971.1"/>
    <property type="molecule type" value="Genomic_DNA"/>
</dbReference>
<gene>
    <name evidence="1" type="ORF">UNSW2_1852</name>
</gene>
<organism evidence="1 2">
    <name type="scientific">Campylobacter concisus UNSW2</name>
    <dbReference type="NCBI Taxonomy" id="1242965"/>
    <lineage>
        <taxon>Bacteria</taxon>
        <taxon>Pseudomonadati</taxon>
        <taxon>Campylobacterota</taxon>
        <taxon>Epsilonproteobacteria</taxon>
        <taxon>Campylobacterales</taxon>
        <taxon>Campylobacteraceae</taxon>
        <taxon>Campylobacter</taxon>
    </lineage>
</organism>